<protein>
    <submittedName>
        <fullName evidence="1">Uncharacterized protein</fullName>
    </submittedName>
</protein>
<accession>A0A747SJ17</accession>
<reference evidence="1" key="1">
    <citation type="journal article" date="2018" name="Genome Biol.">
        <title>SKESA: strategic k-mer extension for scrupulous assemblies.</title>
        <authorList>
            <person name="Souvorov A."/>
            <person name="Agarwala R."/>
            <person name="Lipman D.J."/>
        </authorList>
    </citation>
    <scope>NUCLEOTIDE SEQUENCE</scope>
    <source>
        <strain evidence="1">MA.CIT_D2.17</strain>
    </source>
</reference>
<comment type="caution">
    <text evidence="1">The sequence shown here is derived from an EMBL/GenBank/DDBJ whole genome shotgun (WGS) entry which is preliminary data.</text>
</comment>
<dbReference type="EMBL" id="DAAVGJ010000025">
    <property type="protein sequence ID" value="HAF4687214.1"/>
    <property type="molecule type" value="Genomic_DNA"/>
</dbReference>
<evidence type="ECO:0000313" key="1">
    <source>
        <dbReference type="EMBL" id="HAF4687214.1"/>
    </source>
</evidence>
<name>A0A747SJ17_SALER</name>
<sequence>MTTAEITELEAEMQQNMVLQGFKIHERQQQMKEEPDNLTGWQAIKDYTVDWPE</sequence>
<dbReference type="AlphaFoldDB" id="A0A747SJ17"/>
<reference evidence="1" key="2">
    <citation type="submission" date="2020-02" db="EMBL/GenBank/DDBJ databases">
        <authorList>
            <consortium name="NCBI Pathogen Detection Project"/>
        </authorList>
    </citation>
    <scope>NUCLEOTIDE SEQUENCE</scope>
    <source>
        <strain evidence="1">MA.CIT_D2.17</strain>
    </source>
</reference>
<gene>
    <name evidence="1" type="ORF">G8N23_004986</name>
</gene>
<proteinExistence type="predicted"/>
<organism evidence="1">
    <name type="scientific">Salmonella enterica</name>
    <name type="common">Salmonella choleraesuis</name>
    <dbReference type="NCBI Taxonomy" id="28901"/>
    <lineage>
        <taxon>Bacteria</taxon>
        <taxon>Pseudomonadati</taxon>
        <taxon>Pseudomonadota</taxon>
        <taxon>Gammaproteobacteria</taxon>
        <taxon>Enterobacterales</taxon>
        <taxon>Enterobacteriaceae</taxon>
        <taxon>Salmonella</taxon>
    </lineage>
</organism>